<dbReference type="EMBL" id="CAJMWV010007835">
    <property type="protein sequence ID" value="CAE6531949.1"/>
    <property type="molecule type" value="Genomic_DNA"/>
</dbReference>
<comment type="caution">
    <text evidence="2">The sequence shown here is derived from an EMBL/GenBank/DDBJ whole genome shotgun (WGS) entry which is preliminary data.</text>
</comment>
<name>A0A8H3DQN3_9AGAM</name>
<evidence type="ECO:0008006" key="4">
    <source>
        <dbReference type="Google" id="ProtNLM"/>
    </source>
</evidence>
<feature type="region of interest" description="Disordered" evidence="1">
    <location>
        <begin position="266"/>
        <end position="285"/>
    </location>
</feature>
<reference evidence="2" key="1">
    <citation type="submission" date="2021-01" db="EMBL/GenBank/DDBJ databases">
        <authorList>
            <person name="Kaushik A."/>
        </authorList>
    </citation>
    <scope>NUCLEOTIDE SEQUENCE</scope>
    <source>
        <strain evidence="2">AG3-1AP</strain>
    </source>
</reference>
<dbReference type="AlphaFoldDB" id="A0A8H3DQN3"/>
<protein>
    <recommendedName>
        <fullName evidence="4">F-box domain-containing protein</fullName>
    </recommendedName>
</protein>
<evidence type="ECO:0000313" key="2">
    <source>
        <dbReference type="EMBL" id="CAE6531949.1"/>
    </source>
</evidence>
<evidence type="ECO:0000313" key="3">
    <source>
        <dbReference type="Proteomes" id="UP000663831"/>
    </source>
</evidence>
<proteinExistence type="predicted"/>
<evidence type="ECO:0000256" key="1">
    <source>
        <dbReference type="SAM" id="MobiDB-lite"/>
    </source>
</evidence>
<sequence length="480" mass="53260">MELHEHNCLQRVNHLPLELLSHMFVLCDASTDYKDEEQAPRSYIQCVAPAVCRHWRNVALASTALWTTIRIMQPVPCKRTALYLNRSGSTALLDIKIVIFSPQSPGKGEKLENLRNYSERVRKTFAFIVKHGGSSSRWRSLCFGTDIFASCSAAVDLLSKAGLSSLESLEIVFMGPWQGHPEDDKMFLDAYRGKSSSKLLFAEPPPQLGSVRLEGVINSHLFGDISRPQLAGLTDIYISFSGRHPGINHIHSMLAASPRLTKLCFNSGDTDPDEDGDTTTANTSPSSKITLTHLQSLNFMHMINPVWNLSVVQMFKAPTLENLELSFWIDPDGSQLLVEYISNQLTQSSPYFPATLNEISFFTVMGGNPDPEPLLRAYPNITTLKAGSITALLKRPWLVPNLVNLEAIIYDTSELKNLVLGRCGDGLPLKTVEARWFGNDGALSPDDRKQIEKMVELTIWTRKPPTGDEGEDSGSQGQAE</sequence>
<gene>
    <name evidence="2" type="ORF">RDB_LOCUS158948</name>
</gene>
<accession>A0A8H3DQN3</accession>
<dbReference type="Proteomes" id="UP000663831">
    <property type="component" value="Unassembled WGS sequence"/>
</dbReference>
<organism evidence="2 3">
    <name type="scientific">Rhizoctonia solani</name>
    <dbReference type="NCBI Taxonomy" id="456999"/>
    <lineage>
        <taxon>Eukaryota</taxon>
        <taxon>Fungi</taxon>
        <taxon>Dikarya</taxon>
        <taxon>Basidiomycota</taxon>
        <taxon>Agaricomycotina</taxon>
        <taxon>Agaricomycetes</taxon>
        <taxon>Cantharellales</taxon>
        <taxon>Ceratobasidiaceae</taxon>
        <taxon>Rhizoctonia</taxon>
    </lineage>
</organism>
<feature type="region of interest" description="Disordered" evidence="1">
    <location>
        <begin position="459"/>
        <end position="480"/>
    </location>
</feature>